<evidence type="ECO:0000256" key="4">
    <source>
        <dbReference type="ARBA" id="ARBA00023002"/>
    </source>
</evidence>
<dbReference type="InterPro" id="IPR050493">
    <property type="entry name" value="FAD-dep_Monooxygenase_BioMet"/>
</dbReference>
<dbReference type="GO" id="GO:0071949">
    <property type="term" value="F:FAD binding"/>
    <property type="evidence" value="ECO:0007669"/>
    <property type="project" value="InterPro"/>
</dbReference>
<dbReference type="GO" id="GO:0004497">
    <property type="term" value="F:monooxygenase activity"/>
    <property type="evidence" value="ECO:0007669"/>
    <property type="project" value="UniProtKB-KW"/>
</dbReference>
<evidence type="ECO:0000313" key="8">
    <source>
        <dbReference type="EMBL" id="TFK50180.1"/>
    </source>
</evidence>
<dbReference type="PANTHER" id="PTHR13789">
    <property type="entry name" value="MONOOXYGENASE"/>
    <property type="match status" value="1"/>
</dbReference>
<sequence length="458" mass="50167">MTGKTASIPAVPSLTIEFVIVGGGIAGLACAFALRRIGHRVLVLERDDGTDQTKVAGGCRLPPNMSKILNHWGFERQLRENAVVSGATFLSIYESGSLLGTHVWDQEVLKEAGGDFVFCHHTDLRRMLRTAAEEAGASIRYGCRVASVDPVTRSVTLESGEVVSGDVIIGADGSLGVCREVLAAGRITEAPTVHAFFNTTVSGEEIRKDPDLTYFLEQEHHTLFAWFGDGHAVLGYPLGGNEDFALKIYAPEDGEGHGSWEDHVPVEQLRRVMATSEGRLQKLASLACAPARLRVTEPVALDDWVHNDGRLLLIGDAAHTLPPGCIQGSAMGVEDAAVLAKLFSHLRSEDQIRNFLYAFQDLRQKRCSDVLKQEMGNLLFMTMPPGSMQEARDQSMTQKHEAGLNVLGSDADGATEQWEEIKEIFGYEAEDEADNWWVKWGLLREHAKARAMEVKTSE</sequence>
<keyword evidence="2" id="KW-0285">Flavoprotein</keyword>
<keyword evidence="6" id="KW-0812">Transmembrane</keyword>
<evidence type="ECO:0000259" key="7">
    <source>
        <dbReference type="Pfam" id="PF01494"/>
    </source>
</evidence>
<accession>A0A5C3MYB6</accession>
<keyword evidence="4" id="KW-0560">Oxidoreductase</keyword>
<name>A0A5C3MYB6_9AGAM</name>
<gene>
    <name evidence="8" type="ORF">OE88DRAFT_1809191</name>
</gene>
<dbReference type="STRING" id="5364.A0A5C3MYB6"/>
<organism evidence="8 9">
    <name type="scientific">Heliocybe sulcata</name>
    <dbReference type="NCBI Taxonomy" id="5364"/>
    <lineage>
        <taxon>Eukaryota</taxon>
        <taxon>Fungi</taxon>
        <taxon>Dikarya</taxon>
        <taxon>Basidiomycota</taxon>
        <taxon>Agaricomycotina</taxon>
        <taxon>Agaricomycetes</taxon>
        <taxon>Gloeophyllales</taxon>
        <taxon>Gloeophyllaceae</taxon>
        <taxon>Heliocybe</taxon>
    </lineage>
</organism>
<evidence type="ECO:0000256" key="3">
    <source>
        <dbReference type="ARBA" id="ARBA00022827"/>
    </source>
</evidence>
<keyword evidence="5" id="KW-0503">Monooxygenase</keyword>
<reference evidence="8 9" key="1">
    <citation type="journal article" date="2019" name="Nat. Ecol. Evol.">
        <title>Megaphylogeny resolves global patterns of mushroom evolution.</title>
        <authorList>
            <person name="Varga T."/>
            <person name="Krizsan K."/>
            <person name="Foldi C."/>
            <person name="Dima B."/>
            <person name="Sanchez-Garcia M."/>
            <person name="Sanchez-Ramirez S."/>
            <person name="Szollosi G.J."/>
            <person name="Szarkandi J.G."/>
            <person name="Papp V."/>
            <person name="Albert L."/>
            <person name="Andreopoulos W."/>
            <person name="Angelini C."/>
            <person name="Antonin V."/>
            <person name="Barry K.W."/>
            <person name="Bougher N.L."/>
            <person name="Buchanan P."/>
            <person name="Buyck B."/>
            <person name="Bense V."/>
            <person name="Catcheside P."/>
            <person name="Chovatia M."/>
            <person name="Cooper J."/>
            <person name="Damon W."/>
            <person name="Desjardin D."/>
            <person name="Finy P."/>
            <person name="Geml J."/>
            <person name="Haridas S."/>
            <person name="Hughes K."/>
            <person name="Justo A."/>
            <person name="Karasinski D."/>
            <person name="Kautmanova I."/>
            <person name="Kiss B."/>
            <person name="Kocsube S."/>
            <person name="Kotiranta H."/>
            <person name="LaButti K.M."/>
            <person name="Lechner B.E."/>
            <person name="Liimatainen K."/>
            <person name="Lipzen A."/>
            <person name="Lukacs Z."/>
            <person name="Mihaltcheva S."/>
            <person name="Morgado L.N."/>
            <person name="Niskanen T."/>
            <person name="Noordeloos M.E."/>
            <person name="Ohm R.A."/>
            <person name="Ortiz-Santana B."/>
            <person name="Ovrebo C."/>
            <person name="Racz N."/>
            <person name="Riley R."/>
            <person name="Savchenko A."/>
            <person name="Shiryaev A."/>
            <person name="Soop K."/>
            <person name="Spirin V."/>
            <person name="Szebenyi C."/>
            <person name="Tomsovsky M."/>
            <person name="Tulloss R.E."/>
            <person name="Uehling J."/>
            <person name="Grigoriev I.V."/>
            <person name="Vagvolgyi C."/>
            <person name="Papp T."/>
            <person name="Martin F.M."/>
            <person name="Miettinen O."/>
            <person name="Hibbett D.S."/>
            <person name="Nagy L.G."/>
        </authorList>
    </citation>
    <scope>NUCLEOTIDE SEQUENCE [LARGE SCALE GENOMIC DNA]</scope>
    <source>
        <strain evidence="8 9">OMC1185</strain>
    </source>
</reference>
<comment type="similarity">
    <text evidence="1">Belongs to the paxM FAD-dependent monooxygenase family.</text>
</comment>
<dbReference type="PRINTS" id="PR00420">
    <property type="entry name" value="RNGMNOXGNASE"/>
</dbReference>
<keyword evidence="3" id="KW-0274">FAD</keyword>
<dbReference type="EMBL" id="ML213514">
    <property type="protein sequence ID" value="TFK50180.1"/>
    <property type="molecule type" value="Genomic_DNA"/>
</dbReference>
<evidence type="ECO:0000256" key="1">
    <source>
        <dbReference type="ARBA" id="ARBA00007992"/>
    </source>
</evidence>
<dbReference type="AlphaFoldDB" id="A0A5C3MYB6"/>
<dbReference type="InterPro" id="IPR002938">
    <property type="entry name" value="FAD-bd"/>
</dbReference>
<evidence type="ECO:0000256" key="2">
    <source>
        <dbReference type="ARBA" id="ARBA00022630"/>
    </source>
</evidence>
<feature type="domain" description="FAD-binding" evidence="7">
    <location>
        <begin position="18"/>
        <end position="371"/>
    </location>
</feature>
<dbReference type="OrthoDB" id="5428495at2759"/>
<dbReference type="InterPro" id="IPR036188">
    <property type="entry name" value="FAD/NAD-bd_sf"/>
</dbReference>
<feature type="transmembrane region" description="Helical" evidence="6">
    <location>
        <begin position="14"/>
        <end position="34"/>
    </location>
</feature>
<protein>
    <submittedName>
        <fullName evidence="8">FAD/NAD(P)-binding domain-containing protein</fullName>
    </submittedName>
</protein>
<keyword evidence="6" id="KW-0472">Membrane</keyword>
<dbReference type="PANTHER" id="PTHR13789:SF306">
    <property type="entry name" value="HYDROXYLASE, PUTATIVE-RELATED"/>
    <property type="match status" value="1"/>
</dbReference>
<evidence type="ECO:0000313" key="9">
    <source>
        <dbReference type="Proteomes" id="UP000305948"/>
    </source>
</evidence>
<dbReference type="Pfam" id="PF01494">
    <property type="entry name" value="FAD_binding_3"/>
    <property type="match status" value="1"/>
</dbReference>
<dbReference type="Gene3D" id="3.50.50.60">
    <property type="entry name" value="FAD/NAD(P)-binding domain"/>
    <property type="match status" value="1"/>
</dbReference>
<proteinExistence type="inferred from homology"/>
<keyword evidence="9" id="KW-1185">Reference proteome</keyword>
<dbReference type="SUPFAM" id="SSF51905">
    <property type="entry name" value="FAD/NAD(P)-binding domain"/>
    <property type="match status" value="1"/>
</dbReference>
<keyword evidence="6" id="KW-1133">Transmembrane helix</keyword>
<evidence type="ECO:0000256" key="6">
    <source>
        <dbReference type="SAM" id="Phobius"/>
    </source>
</evidence>
<dbReference type="PROSITE" id="PS51257">
    <property type="entry name" value="PROKAR_LIPOPROTEIN"/>
    <property type="match status" value="1"/>
</dbReference>
<evidence type="ECO:0000256" key="5">
    <source>
        <dbReference type="ARBA" id="ARBA00023033"/>
    </source>
</evidence>
<dbReference type="Proteomes" id="UP000305948">
    <property type="component" value="Unassembled WGS sequence"/>
</dbReference>